<dbReference type="Gene3D" id="2.60.120.10">
    <property type="entry name" value="Jelly Rolls"/>
    <property type="match status" value="1"/>
</dbReference>
<dbReference type="PANTHER" id="PTHR15497:SF1">
    <property type="entry name" value="3-HYDROXYANTHRANILATE 3,4-DIOXYGENASE"/>
    <property type="match status" value="1"/>
</dbReference>
<keyword evidence="6" id="KW-0560">Oxidoreductase</keyword>
<name>A0A381P646_9ZZZZ</name>
<dbReference type="InterPro" id="IPR011051">
    <property type="entry name" value="RmlC_Cupin_sf"/>
</dbReference>
<dbReference type="InterPro" id="IPR014710">
    <property type="entry name" value="RmlC-like_jellyroll"/>
</dbReference>
<evidence type="ECO:0000256" key="6">
    <source>
        <dbReference type="ARBA" id="ARBA00023002"/>
    </source>
</evidence>
<dbReference type="AlphaFoldDB" id="A0A381P646"/>
<proteinExistence type="inferred from homology"/>
<gene>
    <name evidence="8" type="ORF">METZ01_LOCUS14643</name>
</gene>
<dbReference type="NCBIfam" id="NF009763">
    <property type="entry name" value="PRK13264.1"/>
    <property type="match status" value="1"/>
</dbReference>
<dbReference type="GO" id="GO:0005506">
    <property type="term" value="F:iron ion binding"/>
    <property type="evidence" value="ECO:0007669"/>
    <property type="project" value="InterPro"/>
</dbReference>
<dbReference type="InterPro" id="IPR010329">
    <property type="entry name" value="3hydroanth_dOase"/>
</dbReference>
<feature type="non-terminal residue" evidence="8">
    <location>
        <position position="1"/>
    </location>
</feature>
<dbReference type="SUPFAM" id="SSF51182">
    <property type="entry name" value="RmlC-like cupins"/>
    <property type="match status" value="1"/>
</dbReference>
<evidence type="ECO:0000256" key="1">
    <source>
        <dbReference type="ARBA" id="ARBA00001954"/>
    </source>
</evidence>
<keyword evidence="3" id="KW-0662">Pyridine nucleotide biosynthesis</keyword>
<dbReference type="EMBL" id="UINC01000826">
    <property type="protein sequence ID" value="SUZ61789.1"/>
    <property type="molecule type" value="Genomic_DNA"/>
</dbReference>
<evidence type="ECO:0000256" key="7">
    <source>
        <dbReference type="ARBA" id="ARBA00023004"/>
    </source>
</evidence>
<dbReference type="GO" id="GO:0000334">
    <property type="term" value="F:3-hydroxyanthranilate 3,4-dioxygenase activity"/>
    <property type="evidence" value="ECO:0007669"/>
    <property type="project" value="InterPro"/>
</dbReference>
<comment type="cofactor">
    <cofactor evidence="1">
        <name>Fe(2+)</name>
        <dbReference type="ChEBI" id="CHEBI:29033"/>
    </cofactor>
</comment>
<evidence type="ECO:0000256" key="5">
    <source>
        <dbReference type="ARBA" id="ARBA00022964"/>
    </source>
</evidence>
<keyword evidence="4" id="KW-0479">Metal-binding</keyword>
<evidence type="ECO:0008006" key="9">
    <source>
        <dbReference type="Google" id="ProtNLM"/>
    </source>
</evidence>
<dbReference type="CDD" id="cd06123">
    <property type="entry name" value="cupin_HAO"/>
    <property type="match status" value="1"/>
</dbReference>
<dbReference type="PANTHER" id="PTHR15497">
    <property type="entry name" value="3-HYDROXYANTHRANILATE 3,4-DIOXYGENASE"/>
    <property type="match status" value="1"/>
</dbReference>
<sequence length="172" mass="19371">VRLPFDLSAWIDEHRHELKPPVANKQVWLDSDMIVMVVGGGNERTDYHDDPRPEFFHQIEGSMVLRIMEAEGRPPVDLEIGAGEVFLLPSGVRHSPQRKDPDGIGLVVEYARPEGEVDGFEWYCKECHHLVHRVEVQLVSIVDDLPPLFEAFYADHDARTCPNCGALHPGSG</sequence>
<keyword evidence="7" id="KW-0408">Iron</keyword>
<comment type="function">
    <text evidence="2">Catalyzes the oxidative ring opening of 3-hydroxyanthranilate to 2-amino-3-carboxymuconate semialdehyde, which spontaneously cyclizes to quinolinate.</text>
</comment>
<evidence type="ECO:0000256" key="4">
    <source>
        <dbReference type="ARBA" id="ARBA00022723"/>
    </source>
</evidence>
<dbReference type="HAMAP" id="MF_00825">
    <property type="entry name" value="3_HAO"/>
    <property type="match status" value="1"/>
</dbReference>
<evidence type="ECO:0000256" key="2">
    <source>
        <dbReference type="ARBA" id="ARBA00002752"/>
    </source>
</evidence>
<dbReference type="GO" id="GO:0019363">
    <property type="term" value="P:pyridine nucleotide biosynthetic process"/>
    <property type="evidence" value="ECO:0007669"/>
    <property type="project" value="UniProtKB-KW"/>
</dbReference>
<dbReference type="NCBIfam" id="TIGR03037">
    <property type="entry name" value="anthran_nbaC"/>
    <property type="match status" value="1"/>
</dbReference>
<organism evidence="8">
    <name type="scientific">marine metagenome</name>
    <dbReference type="NCBI Taxonomy" id="408172"/>
    <lineage>
        <taxon>unclassified sequences</taxon>
        <taxon>metagenomes</taxon>
        <taxon>ecological metagenomes</taxon>
    </lineage>
</organism>
<evidence type="ECO:0000313" key="8">
    <source>
        <dbReference type="EMBL" id="SUZ61789.1"/>
    </source>
</evidence>
<evidence type="ECO:0000256" key="3">
    <source>
        <dbReference type="ARBA" id="ARBA00022642"/>
    </source>
</evidence>
<accession>A0A381P646</accession>
<keyword evidence="5" id="KW-0223">Dioxygenase</keyword>
<reference evidence="8" key="1">
    <citation type="submission" date="2018-05" db="EMBL/GenBank/DDBJ databases">
        <authorList>
            <person name="Lanie J.A."/>
            <person name="Ng W.-L."/>
            <person name="Kazmierczak K.M."/>
            <person name="Andrzejewski T.M."/>
            <person name="Davidsen T.M."/>
            <person name="Wayne K.J."/>
            <person name="Tettelin H."/>
            <person name="Glass J.I."/>
            <person name="Rusch D."/>
            <person name="Podicherti R."/>
            <person name="Tsui H.-C.T."/>
            <person name="Winkler M.E."/>
        </authorList>
    </citation>
    <scope>NUCLEOTIDE SEQUENCE</scope>
</reference>
<dbReference type="Pfam" id="PF06052">
    <property type="entry name" value="3-HAO"/>
    <property type="match status" value="1"/>
</dbReference>
<protein>
    <recommendedName>
        <fullName evidence="9">3-hydroxyanthranilate 3,4-dioxygenase</fullName>
    </recommendedName>
</protein>